<proteinExistence type="predicted"/>
<dbReference type="OrthoDB" id="6616542at2759"/>
<organism evidence="2">
    <name type="scientific">Bactrocera dorsalis</name>
    <name type="common">Oriental fruit fly</name>
    <name type="synonym">Dacus dorsalis</name>
    <dbReference type="NCBI Taxonomy" id="27457"/>
    <lineage>
        <taxon>Eukaryota</taxon>
        <taxon>Metazoa</taxon>
        <taxon>Ecdysozoa</taxon>
        <taxon>Arthropoda</taxon>
        <taxon>Hexapoda</taxon>
        <taxon>Insecta</taxon>
        <taxon>Pterygota</taxon>
        <taxon>Neoptera</taxon>
        <taxon>Endopterygota</taxon>
        <taxon>Diptera</taxon>
        <taxon>Brachycera</taxon>
        <taxon>Muscomorpha</taxon>
        <taxon>Tephritoidea</taxon>
        <taxon>Tephritidae</taxon>
        <taxon>Bactrocera</taxon>
        <taxon>Bactrocera</taxon>
    </lineage>
</organism>
<dbReference type="AlphaFoldDB" id="A0A034VLP7"/>
<reference evidence="2" key="1">
    <citation type="journal article" date="2014" name="BMC Genomics">
        <title>Characterizing the developmental transcriptome of the oriental fruit fly, Bactrocera dorsalis (Diptera: Tephritidae) through comparative genomic analysis with Drosophila melanogaster utilizing modENCODE datasets.</title>
        <authorList>
            <person name="Geib S.M."/>
            <person name="Calla B."/>
            <person name="Hall B."/>
            <person name="Hou S."/>
            <person name="Manoukis N.C."/>
        </authorList>
    </citation>
    <scope>NUCLEOTIDE SEQUENCE</scope>
    <source>
        <strain evidence="2">Punador</strain>
    </source>
</reference>
<name>A0A034VLP7_BACDO</name>
<evidence type="ECO:0000256" key="1">
    <source>
        <dbReference type="SAM" id="SignalP"/>
    </source>
</evidence>
<evidence type="ECO:0000313" key="2">
    <source>
        <dbReference type="EMBL" id="JAC42478.1"/>
    </source>
</evidence>
<accession>A0A034VLP7</accession>
<feature type="signal peptide" evidence="1">
    <location>
        <begin position="1"/>
        <end position="21"/>
    </location>
</feature>
<dbReference type="EMBL" id="GAKP01016474">
    <property type="protein sequence ID" value="JAC42478.1"/>
    <property type="molecule type" value="Transcribed_RNA"/>
</dbReference>
<feature type="chain" id="PRO_5007369146" evidence="1">
    <location>
        <begin position="22"/>
        <end position="210"/>
    </location>
</feature>
<keyword evidence="1" id="KW-0732">Signal</keyword>
<sequence length="210" mass="22465">MLPIVTQLKIFLLLIVLHTQAHPITNNNDAALAQSAVDNTKLLFEVNGGTVQNTPIAEDTATAGDSSPDFRVDEAQLAEYTVHSQAEEGGSSSSGGFRISLLPSQEKTAESVNLEQEGIPSKVLSTYDKTQKKVADLTNLEPIVDTISEHEKYGNNGDMFDGIARSIVNGYEAFSNLLNALIQKPKDIARSISKGITAQLDVIGGKIVGL</sequence>
<dbReference type="EMBL" id="GAKP01016477">
    <property type="protein sequence ID" value="JAC42475.1"/>
    <property type="molecule type" value="Transcribed_RNA"/>
</dbReference>
<protein>
    <submittedName>
        <fullName evidence="2">Uncharacterized protein</fullName>
    </submittedName>
</protein>